<sequence>MILASLTGFFQYAVDGLINGSSYGLLGLSFGLIVAVTGRFHFAWAAAYALVGFFTPWLVNHTGLPVVLAIIIAMAGAALFNCLLETLIYRNVERRAASQALLAIFVASFGVTIAVPNLVSWIVGPESSGGETLAWISNSPLHIGKVTFTKLDLIGVIAVWTCGVAIWALLKYTPVGRRIRAVQVNPGMAEAVGIDSNRTYLVVFVISALLGGVTAIIASMRSTGTPNMGLQPVFYAFVVAFAAGLGRSPLRIMAIGTAIGILEGISAQVLNVQWQQVVVFAVLLIYLVFKAARAWRPHLFQLKRPATTPAAVSAGEA</sequence>
<feature type="transmembrane region" description="Helical" evidence="9">
    <location>
        <begin position="100"/>
        <end position="123"/>
    </location>
</feature>
<name>A0A5B8U8J5_9ACTN</name>
<evidence type="ECO:0000256" key="1">
    <source>
        <dbReference type="ARBA" id="ARBA00004651"/>
    </source>
</evidence>
<keyword evidence="11" id="KW-1185">Reference proteome</keyword>
<keyword evidence="4 9" id="KW-0812">Transmembrane</keyword>
<dbReference type="GO" id="GO:0006865">
    <property type="term" value="P:amino acid transport"/>
    <property type="evidence" value="ECO:0007669"/>
    <property type="project" value="UniProtKB-KW"/>
</dbReference>
<protein>
    <submittedName>
        <fullName evidence="10">Branched-chain amino acid ABC transporter permease</fullName>
    </submittedName>
</protein>
<comment type="similarity">
    <text evidence="8">Belongs to the binding-protein-dependent transport system permease family. LivHM subfamily.</text>
</comment>
<evidence type="ECO:0000256" key="4">
    <source>
        <dbReference type="ARBA" id="ARBA00022692"/>
    </source>
</evidence>
<dbReference type="EMBL" id="CP042430">
    <property type="protein sequence ID" value="QEC49277.1"/>
    <property type="molecule type" value="Genomic_DNA"/>
</dbReference>
<feature type="transmembrane region" description="Helical" evidence="9">
    <location>
        <begin position="228"/>
        <end position="245"/>
    </location>
</feature>
<evidence type="ECO:0000256" key="7">
    <source>
        <dbReference type="ARBA" id="ARBA00023136"/>
    </source>
</evidence>
<keyword evidence="3" id="KW-1003">Cell membrane</keyword>
<dbReference type="GO" id="GO:0022857">
    <property type="term" value="F:transmembrane transporter activity"/>
    <property type="evidence" value="ECO:0007669"/>
    <property type="project" value="InterPro"/>
</dbReference>
<keyword evidence="5" id="KW-0029">Amino-acid transport</keyword>
<evidence type="ECO:0000313" key="11">
    <source>
        <dbReference type="Proteomes" id="UP000321805"/>
    </source>
</evidence>
<dbReference type="Proteomes" id="UP000321805">
    <property type="component" value="Chromosome"/>
</dbReference>
<evidence type="ECO:0000256" key="8">
    <source>
        <dbReference type="ARBA" id="ARBA00037998"/>
    </source>
</evidence>
<accession>A0A5B8U8J5</accession>
<feature type="transmembrane region" description="Helical" evidence="9">
    <location>
        <begin position="65"/>
        <end position="88"/>
    </location>
</feature>
<evidence type="ECO:0000256" key="2">
    <source>
        <dbReference type="ARBA" id="ARBA00022448"/>
    </source>
</evidence>
<evidence type="ECO:0000313" key="10">
    <source>
        <dbReference type="EMBL" id="QEC49277.1"/>
    </source>
</evidence>
<dbReference type="PANTHER" id="PTHR11795">
    <property type="entry name" value="BRANCHED-CHAIN AMINO ACID TRANSPORT SYSTEM PERMEASE PROTEIN LIVH"/>
    <property type="match status" value="1"/>
</dbReference>
<evidence type="ECO:0000256" key="9">
    <source>
        <dbReference type="SAM" id="Phobius"/>
    </source>
</evidence>
<dbReference type="KEGG" id="bsol:FSW04_17960"/>
<dbReference type="CDD" id="cd06582">
    <property type="entry name" value="TM_PBP1_LivH_like"/>
    <property type="match status" value="1"/>
</dbReference>
<keyword evidence="7 9" id="KW-0472">Membrane</keyword>
<evidence type="ECO:0000256" key="3">
    <source>
        <dbReference type="ARBA" id="ARBA00022475"/>
    </source>
</evidence>
<reference evidence="10 11" key="1">
    <citation type="journal article" date="2018" name="J. Microbiol.">
        <title>Baekduia soli gen. nov., sp. nov., a novel bacterium isolated from the soil of Baekdu Mountain and proposal of a novel family name, Baekduiaceae fam. nov.</title>
        <authorList>
            <person name="An D.S."/>
            <person name="Siddiqi M.Z."/>
            <person name="Kim K.H."/>
            <person name="Yu H.S."/>
            <person name="Im W.T."/>
        </authorList>
    </citation>
    <scope>NUCLEOTIDE SEQUENCE [LARGE SCALE GENOMIC DNA]</scope>
    <source>
        <strain evidence="10 11">BR7-21</strain>
    </source>
</reference>
<dbReference type="AlphaFoldDB" id="A0A5B8U8J5"/>
<comment type="subcellular location">
    <subcellularLocation>
        <location evidence="1">Cell membrane</location>
        <topology evidence="1">Multi-pass membrane protein</topology>
    </subcellularLocation>
</comment>
<dbReference type="InterPro" id="IPR052157">
    <property type="entry name" value="BCAA_transport_permease"/>
</dbReference>
<feature type="transmembrane region" description="Helical" evidence="9">
    <location>
        <begin position="276"/>
        <end position="295"/>
    </location>
</feature>
<dbReference type="OrthoDB" id="9807115at2"/>
<evidence type="ECO:0000256" key="6">
    <source>
        <dbReference type="ARBA" id="ARBA00022989"/>
    </source>
</evidence>
<dbReference type="RefSeq" id="WP_146921640.1">
    <property type="nucleotide sequence ID" value="NZ_CP042430.1"/>
</dbReference>
<dbReference type="PANTHER" id="PTHR11795:SF445">
    <property type="entry name" value="AMINO ACID ABC TRANSPORTER PERMEASE PROTEIN"/>
    <property type="match status" value="1"/>
</dbReference>
<gene>
    <name evidence="10" type="ORF">FSW04_17960</name>
</gene>
<evidence type="ECO:0000256" key="5">
    <source>
        <dbReference type="ARBA" id="ARBA00022970"/>
    </source>
</evidence>
<proteinExistence type="inferred from homology"/>
<organism evidence="10 11">
    <name type="scientific">Baekduia soli</name>
    <dbReference type="NCBI Taxonomy" id="496014"/>
    <lineage>
        <taxon>Bacteria</taxon>
        <taxon>Bacillati</taxon>
        <taxon>Actinomycetota</taxon>
        <taxon>Thermoleophilia</taxon>
        <taxon>Solirubrobacterales</taxon>
        <taxon>Baekduiaceae</taxon>
        <taxon>Baekduia</taxon>
    </lineage>
</organism>
<dbReference type="InterPro" id="IPR001851">
    <property type="entry name" value="ABC_transp_permease"/>
</dbReference>
<dbReference type="Pfam" id="PF02653">
    <property type="entry name" value="BPD_transp_2"/>
    <property type="match status" value="1"/>
</dbReference>
<keyword evidence="6 9" id="KW-1133">Transmembrane helix</keyword>
<feature type="transmembrane region" description="Helical" evidence="9">
    <location>
        <begin position="252"/>
        <end position="270"/>
    </location>
</feature>
<feature type="transmembrane region" description="Helical" evidence="9">
    <location>
        <begin position="200"/>
        <end position="222"/>
    </location>
</feature>
<feature type="transmembrane region" description="Helical" evidence="9">
    <location>
        <begin position="153"/>
        <end position="170"/>
    </location>
</feature>
<feature type="transmembrane region" description="Helical" evidence="9">
    <location>
        <begin position="12"/>
        <end position="35"/>
    </location>
</feature>
<dbReference type="GO" id="GO:0005886">
    <property type="term" value="C:plasma membrane"/>
    <property type="evidence" value="ECO:0007669"/>
    <property type="project" value="UniProtKB-SubCell"/>
</dbReference>
<keyword evidence="2" id="KW-0813">Transport</keyword>